<accession>A0AAN8WT66</accession>
<dbReference type="InterPro" id="IPR003782">
    <property type="entry name" value="SCO1/SenC"/>
</dbReference>
<dbReference type="PROSITE" id="PS51352">
    <property type="entry name" value="THIOREDOXIN_2"/>
    <property type="match status" value="1"/>
</dbReference>
<evidence type="ECO:0000256" key="9">
    <source>
        <dbReference type="PIRSR" id="PIRSR037736-1"/>
    </source>
</evidence>
<gene>
    <name evidence="13" type="primary">SCO1</name>
    <name evidence="13" type="ORF">SK128_002376</name>
</gene>
<reference evidence="13 14" key="1">
    <citation type="submission" date="2023-11" db="EMBL/GenBank/DDBJ databases">
        <title>Halocaridina rubra genome assembly.</title>
        <authorList>
            <person name="Smith C."/>
        </authorList>
    </citation>
    <scope>NUCLEOTIDE SEQUENCE [LARGE SCALE GENOMIC DNA]</scope>
    <source>
        <strain evidence="13">EP-1</strain>
        <tissue evidence="13">Whole</tissue>
    </source>
</reference>
<organism evidence="13 14">
    <name type="scientific">Halocaridina rubra</name>
    <name type="common">Hawaiian red shrimp</name>
    <dbReference type="NCBI Taxonomy" id="373956"/>
    <lineage>
        <taxon>Eukaryota</taxon>
        <taxon>Metazoa</taxon>
        <taxon>Ecdysozoa</taxon>
        <taxon>Arthropoda</taxon>
        <taxon>Crustacea</taxon>
        <taxon>Multicrustacea</taxon>
        <taxon>Malacostraca</taxon>
        <taxon>Eumalacostraca</taxon>
        <taxon>Eucarida</taxon>
        <taxon>Decapoda</taxon>
        <taxon>Pleocyemata</taxon>
        <taxon>Caridea</taxon>
        <taxon>Atyoidea</taxon>
        <taxon>Atyidae</taxon>
        <taxon>Halocaridina</taxon>
    </lineage>
</organism>
<dbReference type="AlphaFoldDB" id="A0AAN8WT66"/>
<sequence>MALFKHLTRSCFATQPMEWVALSKQVKCPKGFWRYFENARHFSSHPPKLPKKKEMSKGRGPVTWKSLVATGAIGSTLLAFMLYVKHEKELAMARERKRALGKATLGGRFELIDHNGNPKTSDDFLGQWCLIYFGFTHCPDVCPDELEKMAKVVDAIDALEDTPNIQPLFITVDPLRDSKEAIKEYLKEFHPKMLGLTGSIEKIGEACRAYRVYFSAGPRDDDDDYIVDHTIIIYLVNPDGDFVDYYGQNKNAEQITTSIGINMKKFEELNKRSFLGRLL</sequence>
<keyword evidence="8" id="KW-0143">Chaperone</keyword>
<keyword evidence="7 11" id="KW-0472">Membrane</keyword>
<evidence type="ECO:0000259" key="12">
    <source>
        <dbReference type="PROSITE" id="PS51352"/>
    </source>
</evidence>
<dbReference type="PANTHER" id="PTHR12151">
    <property type="entry name" value="ELECTRON TRANSPORT PROTIN SCO1/SENC FAMILY MEMBER"/>
    <property type="match status" value="1"/>
</dbReference>
<evidence type="ECO:0000256" key="1">
    <source>
        <dbReference type="ARBA" id="ARBA00004273"/>
    </source>
</evidence>
<keyword evidence="10" id="KW-1015">Disulfide bond</keyword>
<evidence type="ECO:0000256" key="2">
    <source>
        <dbReference type="ARBA" id="ARBA00010996"/>
    </source>
</evidence>
<keyword evidence="5 8" id="KW-0186">Copper</keyword>
<dbReference type="CDD" id="cd02968">
    <property type="entry name" value="SCO"/>
    <property type="match status" value="1"/>
</dbReference>
<evidence type="ECO:0000256" key="11">
    <source>
        <dbReference type="SAM" id="Phobius"/>
    </source>
</evidence>
<dbReference type="GO" id="GO:0005743">
    <property type="term" value="C:mitochondrial inner membrane"/>
    <property type="evidence" value="ECO:0007669"/>
    <property type="project" value="UniProtKB-SubCell"/>
</dbReference>
<dbReference type="InterPro" id="IPR017276">
    <property type="entry name" value="Synth_of_cyt-c-oxidase_Sco1/2"/>
</dbReference>
<keyword evidence="3 8" id="KW-0479">Metal-binding</keyword>
<dbReference type="PANTHER" id="PTHR12151:SF5">
    <property type="entry name" value="AT19154P"/>
    <property type="match status" value="1"/>
</dbReference>
<feature type="binding site" evidence="9">
    <location>
        <position position="229"/>
    </location>
    <ligand>
        <name>Cu cation</name>
        <dbReference type="ChEBI" id="CHEBI:23378"/>
    </ligand>
</feature>
<evidence type="ECO:0000256" key="10">
    <source>
        <dbReference type="PIRSR" id="PIRSR603782-2"/>
    </source>
</evidence>
<comment type="function">
    <text evidence="8">Copper metallochaperone essential for the synthesis and maturation of cytochrome c oxidase subunit II (MT-CO2/COX2) by facilitating the incorporation of copper into the Cu(A) site of MT-CO2/COX2.</text>
</comment>
<evidence type="ECO:0000313" key="14">
    <source>
        <dbReference type="Proteomes" id="UP001381693"/>
    </source>
</evidence>
<dbReference type="GO" id="GO:0006878">
    <property type="term" value="P:intracellular copper ion homeostasis"/>
    <property type="evidence" value="ECO:0007669"/>
    <property type="project" value="UniProtKB-UniRule"/>
</dbReference>
<evidence type="ECO:0000256" key="8">
    <source>
        <dbReference type="PIRNR" id="PIRNR037736"/>
    </source>
</evidence>
<feature type="transmembrane region" description="Helical" evidence="11">
    <location>
        <begin position="62"/>
        <end position="84"/>
    </location>
</feature>
<evidence type="ECO:0000256" key="6">
    <source>
        <dbReference type="ARBA" id="ARBA00023128"/>
    </source>
</evidence>
<keyword evidence="11" id="KW-0812">Transmembrane</keyword>
<dbReference type="Proteomes" id="UP001381693">
    <property type="component" value="Unassembled WGS sequence"/>
</dbReference>
<dbReference type="SUPFAM" id="SSF52833">
    <property type="entry name" value="Thioredoxin-like"/>
    <property type="match status" value="1"/>
</dbReference>
<comment type="caution">
    <text evidence="13">The sequence shown here is derived from an EMBL/GenBank/DDBJ whole genome shotgun (WGS) entry which is preliminary data.</text>
</comment>
<dbReference type="GO" id="GO:0005507">
    <property type="term" value="F:copper ion binding"/>
    <property type="evidence" value="ECO:0007669"/>
    <property type="project" value="InterPro"/>
</dbReference>
<dbReference type="PIRSF" id="PIRSF037736">
    <property type="entry name" value="SCO1"/>
    <property type="match status" value="1"/>
</dbReference>
<comment type="subunit">
    <text evidence="8">Homodimer.</text>
</comment>
<evidence type="ECO:0000256" key="7">
    <source>
        <dbReference type="ARBA" id="ARBA00023136"/>
    </source>
</evidence>
<evidence type="ECO:0000313" key="13">
    <source>
        <dbReference type="EMBL" id="KAK7066989.1"/>
    </source>
</evidence>
<dbReference type="EMBL" id="JAXCGZ010018963">
    <property type="protein sequence ID" value="KAK7066989.1"/>
    <property type="molecule type" value="Genomic_DNA"/>
</dbReference>
<dbReference type="Pfam" id="PF02630">
    <property type="entry name" value="SCO1-SenC"/>
    <property type="match status" value="1"/>
</dbReference>
<dbReference type="FunFam" id="3.40.30.10:FF:000013">
    <property type="entry name" value="Blast:Protein SCO1 homolog, mitochondrial"/>
    <property type="match status" value="1"/>
</dbReference>
<evidence type="ECO:0000256" key="3">
    <source>
        <dbReference type="ARBA" id="ARBA00022723"/>
    </source>
</evidence>
<evidence type="ECO:0000256" key="4">
    <source>
        <dbReference type="ARBA" id="ARBA00022792"/>
    </source>
</evidence>
<comment type="subcellular location">
    <subcellularLocation>
        <location evidence="1 8">Mitochondrion inner membrane</location>
    </subcellularLocation>
</comment>
<feature type="binding site" evidence="9">
    <location>
        <position position="142"/>
    </location>
    <ligand>
        <name>Cu cation</name>
        <dbReference type="ChEBI" id="CHEBI:23378"/>
    </ligand>
</feature>
<proteinExistence type="inferred from homology"/>
<dbReference type="GO" id="GO:0016531">
    <property type="term" value="F:copper chaperone activity"/>
    <property type="evidence" value="ECO:0007669"/>
    <property type="project" value="InterPro"/>
</dbReference>
<feature type="disulfide bond" description="Redox-active" evidence="10">
    <location>
        <begin position="138"/>
        <end position="142"/>
    </location>
</feature>
<dbReference type="GO" id="GO:0033617">
    <property type="term" value="P:mitochondrial respiratory chain complex IV assembly"/>
    <property type="evidence" value="ECO:0007669"/>
    <property type="project" value="TreeGrafter"/>
</dbReference>
<dbReference type="InterPro" id="IPR013766">
    <property type="entry name" value="Thioredoxin_domain"/>
</dbReference>
<name>A0AAN8WT66_HALRR</name>
<protein>
    <submittedName>
        <fullName evidence="13">Cu-binding protein</fullName>
    </submittedName>
</protein>
<keyword evidence="6 8" id="KW-0496">Mitochondrion</keyword>
<evidence type="ECO:0000256" key="5">
    <source>
        <dbReference type="ARBA" id="ARBA00023008"/>
    </source>
</evidence>
<feature type="domain" description="Thioredoxin" evidence="12">
    <location>
        <begin position="100"/>
        <end position="264"/>
    </location>
</feature>
<feature type="binding site" evidence="9">
    <location>
        <position position="138"/>
    </location>
    <ligand>
        <name>Cu cation</name>
        <dbReference type="ChEBI" id="CHEBI:23378"/>
    </ligand>
</feature>
<keyword evidence="4 8" id="KW-0999">Mitochondrion inner membrane</keyword>
<keyword evidence="11" id="KW-1133">Transmembrane helix</keyword>
<dbReference type="Gene3D" id="3.40.30.10">
    <property type="entry name" value="Glutaredoxin"/>
    <property type="match status" value="1"/>
</dbReference>
<keyword evidence="14" id="KW-1185">Reference proteome</keyword>
<comment type="similarity">
    <text evidence="2 8">Belongs to the SCO1/2 family.</text>
</comment>
<dbReference type="InterPro" id="IPR036249">
    <property type="entry name" value="Thioredoxin-like_sf"/>
</dbReference>